<dbReference type="EMBL" id="BEGY01000118">
    <property type="protein sequence ID" value="GAX84173.1"/>
    <property type="molecule type" value="Genomic_DNA"/>
</dbReference>
<accession>A0A250XMC1</accession>
<comment type="caution">
    <text evidence="2">The sequence shown here is derived from an EMBL/GenBank/DDBJ whole genome shotgun (WGS) entry which is preliminary data.</text>
</comment>
<name>A0A250XMC1_9CHLO</name>
<organism evidence="2 3">
    <name type="scientific">Chlamydomonas eustigma</name>
    <dbReference type="NCBI Taxonomy" id="1157962"/>
    <lineage>
        <taxon>Eukaryota</taxon>
        <taxon>Viridiplantae</taxon>
        <taxon>Chlorophyta</taxon>
        <taxon>core chlorophytes</taxon>
        <taxon>Chlorophyceae</taxon>
        <taxon>CS clade</taxon>
        <taxon>Chlamydomonadales</taxon>
        <taxon>Chlamydomonadaceae</taxon>
        <taxon>Chlamydomonas</taxon>
    </lineage>
</organism>
<keyword evidence="1" id="KW-0732">Signal</keyword>
<feature type="chain" id="PRO_5012535526" description="Secreted protein" evidence="1">
    <location>
        <begin position="41"/>
        <end position="100"/>
    </location>
</feature>
<evidence type="ECO:0000313" key="2">
    <source>
        <dbReference type="EMBL" id="GAX84173.1"/>
    </source>
</evidence>
<dbReference type="AlphaFoldDB" id="A0A250XMC1"/>
<sequence>MMDAMDQGMQVVLKGKGGGGSLAVVCTLLLALTPTGPSSGVSCGSIRAAVVFDAPPCIADSRLRITKGCSDLLSEYCCCASQKVVVTYLVSTVAVHHKRL</sequence>
<dbReference type="Proteomes" id="UP000232323">
    <property type="component" value="Unassembled WGS sequence"/>
</dbReference>
<keyword evidence="3" id="KW-1185">Reference proteome</keyword>
<reference evidence="2 3" key="1">
    <citation type="submission" date="2017-08" db="EMBL/GenBank/DDBJ databases">
        <title>Acidophilic green algal genome provides insights into adaptation to an acidic environment.</title>
        <authorList>
            <person name="Hirooka S."/>
            <person name="Hirose Y."/>
            <person name="Kanesaki Y."/>
            <person name="Higuchi S."/>
            <person name="Fujiwara T."/>
            <person name="Onuma R."/>
            <person name="Era A."/>
            <person name="Ohbayashi R."/>
            <person name="Uzuka A."/>
            <person name="Nozaki H."/>
            <person name="Yoshikawa H."/>
            <person name="Miyagishima S.Y."/>
        </authorList>
    </citation>
    <scope>NUCLEOTIDE SEQUENCE [LARGE SCALE GENOMIC DNA]</scope>
    <source>
        <strain evidence="2 3">NIES-2499</strain>
    </source>
</reference>
<feature type="signal peptide" evidence="1">
    <location>
        <begin position="1"/>
        <end position="40"/>
    </location>
</feature>
<evidence type="ECO:0000313" key="3">
    <source>
        <dbReference type="Proteomes" id="UP000232323"/>
    </source>
</evidence>
<gene>
    <name evidence="2" type="ORF">CEUSTIGMA_g11596.t1</name>
</gene>
<proteinExistence type="predicted"/>
<evidence type="ECO:0008006" key="4">
    <source>
        <dbReference type="Google" id="ProtNLM"/>
    </source>
</evidence>
<protein>
    <recommendedName>
        <fullName evidence="4">Secreted protein</fullName>
    </recommendedName>
</protein>
<evidence type="ECO:0000256" key="1">
    <source>
        <dbReference type="SAM" id="SignalP"/>
    </source>
</evidence>